<evidence type="ECO:0000313" key="3">
    <source>
        <dbReference type="Proteomes" id="UP000006241"/>
    </source>
</evidence>
<dbReference type="AlphaFoldDB" id="C2FZH1"/>
<dbReference type="RefSeq" id="WP_003008026.1">
    <property type="nucleotide sequence ID" value="NZ_GG668632.1"/>
</dbReference>
<name>C2FZH1_SPHSI</name>
<keyword evidence="1" id="KW-0732">Signal</keyword>
<accession>C2FZH1</accession>
<evidence type="ECO:0008006" key="4">
    <source>
        <dbReference type="Google" id="ProtNLM"/>
    </source>
</evidence>
<dbReference type="HOGENOM" id="CLU_1034077_0_0_10"/>
<proteinExistence type="predicted"/>
<sequence>MKITALILLTLLSVIGCANQQKKQEPVYAETLPSVVDTTGTVKFSSDSLQISEIDSVAFTYLKTSGPKQHDSLFYIKDFGKVKKMLKGRVVFSGYNENAVLDSTIDGELVSSIRFKNGKLHYYKTYDSVDRIERVTDVAFVAYYPSEDILFCEGGHSSDYSFNLTTGEQGGEVGNPGYIRYNPSKNSRLNGYFPGQECDEYFIQKKTGTGFKSIFNLRDAFSFLEKENLYFCFMTDVFWYDDHTLYFKHVYFPNTAPVSKFYRIHIRKI</sequence>
<dbReference type="Proteomes" id="UP000006241">
    <property type="component" value="Unassembled WGS sequence"/>
</dbReference>
<feature type="chain" id="PRO_5002914097" description="DUF4595 domain-containing protein" evidence="1">
    <location>
        <begin position="19"/>
        <end position="269"/>
    </location>
</feature>
<gene>
    <name evidence="2" type="ORF">HMPREF0765_2727</name>
</gene>
<reference evidence="2 3" key="1">
    <citation type="submission" date="2009-01" db="EMBL/GenBank/DDBJ databases">
        <authorList>
            <person name="Qin X."/>
            <person name="Bachman B."/>
            <person name="Battles P."/>
            <person name="Bell A."/>
            <person name="Bess C."/>
            <person name="Bickham C."/>
            <person name="Chaboub L."/>
            <person name="Chen D."/>
            <person name="Coyle M."/>
            <person name="Deiros D.R."/>
            <person name="Dinh H."/>
            <person name="Forbes L."/>
            <person name="Fowler G."/>
            <person name="Francisco L."/>
            <person name="Fu Q."/>
            <person name="Gubbala S."/>
            <person name="Hale W."/>
            <person name="Han Y."/>
            <person name="Hemphill L."/>
            <person name="Highlander S.K."/>
            <person name="Hirani K."/>
            <person name="Hogues M."/>
            <person name="Jackson L."/>
            <person name="Jakkamsetti A."/>
            <person name="Javaid M."/>
            <person name="Jiang H."/>
            <person name="Korchina V."/>
            <person name="Kovar C."/>
            <person name="Lara F."/>
            <person name="Lee S."/>
            <person name="Mata R."/>
            <person name="Mathew T."/>
            <person name="Moen C."/>
            <person name="Morales K."/>
            <person name="Munidasa M."/>
            <person name="Nazareth L."/>
            <person name="Ngo R."/>
            <person name="Nguyen L."/>
            <person name="Okwuonu G."/>
            <person name="Ongeri F."/>
            <person name="Patil S."/>
            <person name="Petrosino J."/>
            <person name="Pham C."/>
            <person name="Pham P."/>
            <person name="Pu L.-L."/>
            <person name="Puazo M."/>
            <person name="Raj R."/>
            <person name="Reid J."/>
            <person name="Rouhana J."/>
            <person name="Saada N."/>
            <person name="Shang Y."/>
            <person name="Simmons D."/>
            <person name="Thornton R."/>
            <person name="Warren J."/>
            <person name="Weissenberger G."/>
            <person name="Zhang J."/>
            <person name="Zhang L."/>
            <person name="Zhou C."/>
            <person name="Zhu D."/>
            <person name="Muzny D."/>
            <person name="Worley K."/>
            <person name="Gibbs R."/>
        </authorList>
    </citation>
    <scope>NUCLEOTIDE SEQUENCE [LARGE SCALE GENOMIC DNA]</scope>
    <source>
        <strain evidence="2 3">ATCC 33300</strain>
    </source>
</reference>
<organism evidence="2 3">
    <name type="scientific">Sphingobacterium spiritivorum ATCC 33300</name>
    <dbReference type="NCBI Taxonomy" id="525372"/>
    <lineage>
        <taxon>Bacteria</taxon>
        <taxon>Pseudomonadati</taxon>
        <taxon>Bacteroidota</taxon>
        <taxon>Sphingobacteriia</taxon>
        <taxon>Sphingobacteriales</taxon>
        <taxon>Sphingobacteriaceae</taxon>
        <taxon>Sphingobacterium</taxon>
    </lineage>
</organism>
<dbReference type="EMBL" id="ACHB01000068">
    <property type="protein sequence ID" value="EEI91684.1"/>
    <property type="molecule type" value="Genomic_DNA"/>
</dbReference>
<comment type="caution">
    <text evidence="2">The sequence shown here is derived from an EMBL/GenBank/DDBJ whole genome shotgun (WGS) entry which is preliminary data.</text>
</comment>
<dbReference type="PROSITE" id="PS51257">
    <property type="entry name" value="PROKAR_LIPOPROTEIN"/>
    <property type="match status" value="1"/>
</dbReference>
<feature type="signal peptide" evidence="1">
    <location>
        <begin position="1"/>
        <end position="18"/>
    </location>
</feature>
<protein>
    <recommendedName>
        <fullName evidence="4">DUF4595 domain-containing protein</fullName>
    </recommendedName>
</protein>
<evidence type="ECO:0000313" key="2">
    <source>
        <dbReference type="EMBL" id="EEI91684.1"/>
    </source>
</evidence>
<evidence type="ECO:0000256" key="1">
    <source>
        <dbReference type="SAM" id="SignalP"/>
    </source>
</evidence>